<gene>
    <name evidence="1" type="ORF">TH68_04525</name>
</gene>
<evidence type="ECO:0000313" key="1">
    <source>
        <dbReference type="EMBL" id="KKZ14571.1"/>
    </source>
</evidence>
<comment type="caution">
    <text evidence="1">The sequence shown here is derived from an EMBL/GenBank/DDBJ whole genome shotgun (WGS) entry which is preliminary data.</text>
</comment>
<name>A0A6N3X411_9SYNE</name>
<accession>A0A6N3X411</accession>
<dbReference type="Proteomes" id="UP000035054">
    <property type="component" value="Unassembled WGS sequence"/>
</dbReference>
<dbReference type="AlphaFoldDB" id="A0A6N3X411"/>
<dbReference type="EMBL" id="JXUO01000152">
    <property type="protein sequence ID" value="KKZ14571.1"/>
    <property type="molecule type" value="Genomic_DNA"/>
</dbReference>
<sequence length="79" mass="8963">MAMYPHQPLKSTPRRSFHIDYIDPLGGPGTLLMEGLSVGGTLKDAEHRFPELTITRVYLQAKDLERVDSWCSVPETTYK</sequence>
<proteinExistence type="predicted"/>
<organism evidence="1 2">
    <name type="scientific">Candidatus Synechococcus spongiarum 142</name>
    <dbReference type="NCBI Taxonomy" id="1608213"/>
    <lineage>
        <taxon>Bacteria</taxon>
        <taxon>Bacillati</taxon>
        <taxon>Cyanobacteriota</taxon>
        <taxon>Cyanophyceae</taxon>
        <taxon>Synechococcales</taxon>
        <taxon>Synechococcaceae</taxon>
        <taxon>Synechococcus</taxon>
    </lineage>
</organism>
<evidence type="ECO:0000313" key="2">
    <source>
        <dbReference type="Proteomes" id="UP000035054"/>
    </source>
</evidence>
<protein>
    <submittedName>
        <fullName evidence="1">Uncharacterized protein</fullName>
    </submittedName>
</protein>
<reference evidence="1 2" key="1">
    <citation type="submission" date="2015-01" db="EMBL/GenBank/DDBJ databases">
        <title>Lifestyle Evolution in Cyanobacterial Symbionts of Sponges.</title>
        <authorList>
            <person name="Burgsdorf I."/>
            <person name="Slaby B.M."/>
            <person name="Handley K.M."/>
            <person name="Haber M."/>
            <person name="Blom J."/>
            <person name="Marshall C.W."/>
            <person name="Gilbert J.A."/>
            <person name="Hentschel U."/>
            <person name="Steindler L."/>
        </authorList>
    </citation>
    <scope>NUCLEOTIDE SEQUENCE [LARGE SCALE GENOMIC DNA]</scope>
    <source>
        <strain evidence="1">142</strain>
    </source>
</reference>